<evidence type="ECO:0000256" key="1">
    <source>
        <dbReference type="ARBA" id="ARBA00004123"/>
    </source>
</evidence>
<dbReference type="PANTHER" id="PTHR22812">
    <property type="entry name" value="CHROMOBOX PROTEIN"/>
    <property type="match status" value="1"/>
</dbReference>
<dbReference type="GO" id="GO:0005634">
    <property type="term" value="C:nucleus"/>
    <property type="evidence" value="ECO:0007669"/>
    <property type="project" value="UniProtKB-SubCell"/>
</dbReference>
<proteinExistence type="predicted"/>
<protein>
    <recommendedName>
        <fullName evidence="4">Chromo domain-containing protein</fullName>
    </recommendedName>
</protein>
<dbReference type="CDD" id="cd00024">
    <property type="entry name" value="CD_CSD"/>
    <property type="match status" value="1"/>
</dbReference>
<dbReference type="CDD" id="cd00034">
    <property type="entry name" value="CSD"/>
    <property type="match status" value="1"/>
</dbReference>
<dbReference type="Gene3D" id="2.40.50.40">
    <property type="match status" value="2"/>
</dbReference>
<feature type="compositionally biased region" description="Basic and acidic residues" evidence="3">
    <location>
        <begin position="312"/>
        <end position="323"/>
    </location>
</feature>
<dbReference type="GO" id="GO:0000792">
    <property type="term" value="C:heterochromatin"/>
    <property type="evidence" value="ECO:0007669"/>
    <property type="project" value="UniProtKB-ARBA"/>
</dbReference>
<evidence type="ECO:0000313" key="6">
    <source>
        <dbReference type="Proteomes" id="UP001153620"/>
    </source>
</evidence>
<dbReference type="InterPro" id="IPR016197">
    <property type="entry name" value="Chromo-like_dom_sf"/>
</dbReference>
<dbReference type="InterPro" id="IPR000953">
    <property type="entry name" value="Chromo/chromo_shadow_dom"/>
</dbReference>
<dbReference type="SMART" id="SM00298">
    <property type="entry name" value="CHROMO"/>
    <property type="match status" value="1"/>
</dbReference>
<evidence type="ECO:0000256" key="2">
    <source>
        <dbReference type="ARBA" id="ARBA00023242"/>
    </source>
</evidence>
<organism evidence="5 6">
    <name type="scientific">Chironomus riparius</name>
    <dbReference type="NCBI Taxonomy" id="315576"/>
    <lineage>
        <taxon>Eukaryota</taxon>
        <taxon>Metazoa</taxon>
        <taxon>Ecdysozoa</taxon>
        <taxon>Arthropoda</taxon>
        <taxon>Hexapoda</taxon>
        <taxon>Insecta</taxon>
        <taxon>Pterygota</taxon>
        <taxon>Neoptera</taxon>
        <taxon>Endopterygota</taxon>
        <taxon>Diptera</taxon>
        <taxon>Nematocera</taxon>
        <taxon>Chironomoidea</taxon>
        <taxon>Chironomidae</taxon>
        <taxon>Chironominae</taxon>
        <taxon>Chironomus</taxon>
    </lineage>
</organism>
<dbReference type="InterPro" id="IPR008251">
    <property type="entry name" value="Chromo_shadow_dom"/>
</dbReference>
<dbReference type="PRINTS" id="PR00504">
    <property type="entry name" value="CHROMODOMAIN"/>
</dbReference>
<feature type="compositionally biased region" description="Basic and acidic residues" evidence="3">
    <location>
        <begin position="199"/>
        <end position="285"/>
    </location>
</feature>
<feature type="compositionally biased region" description="Basic and acidic residues" evidence="3">
    <location>
        <begin position="144"/>
        <end position="192"/>
    </location>
</feature>
<evidence type="ECO:0000256" key="3">
    <source>
        <dbReference type="SAM" id="MobiDB-lite"/>
    </source>
</evidence>
<dbReference type="Pfam" id="PF00385">
    <property type="entry name" value="Chromo"/>
    <property type="match status" value="1"/>
</dbReference>
<dbReference type="SMART" id="SM00300">
    <property type="entry name" value="ChSh"/>
    <property type="match status" value="1"/>
</dbReference>
<reference evidence="5" key="1">
    <citation type="submission" date="2022-01" db="EMBL/GenBank/DDBJ databases">
        <authorList>
            <person name="King R."/>
        </authorList>
    </citation>
    <scope>NUCLEOTIDE SEQUENCE</scope>
</reference>
<dbReference type="Proteomes" id="UP001153620">
    <property type="component" value="Chromosome 1"/>
</dbReference>
<keyword evidence="6" id="KW-1185">Reference proteome</keyword>
<dbReference type="AlphaFoldDB" id="A0A9N9RJ45"/>
<name>A0A9N9RJ45_9DIPT</name>
<dbReference type="PROSITE" id="PS50013">
    <property type="entry name" value="CHROMO_2"/>
    <property type="match status" value="1"/>
</dbReference>
<dbReference type="InterPro" id="IPR023779">
    <property type="entry name" value="Chromodomain_CS"/>
</dbReference>
<dbReference type="Pfam" id="PF01393">
    <property type="entry name" value="Chromo_shadow"/>
    <property type="match status" value="1"/>
</dbReference>
<dbReference type="InterPro" id="IPR017984">
    <property type="entry name" value="Chromo_dom_subgr"/>
</dbReference>
<dbReference type="OrthoDB" id="1918685at2759"/>
<dbReference type="InterPro" id="IPR051219">
    <property type="entry name" value="Heterochromatin_chromo-domain"/>
</dbReference>
<comment type="subcellular location">
    <subcellularLocation>
        <location evidence="1">Nucleus</location>
    </subcellularLocation>
</comment>
<feature type="domain" description="Chromo" evidence="4">
    <location>
        <begin position="6"/>
        <end position="43"/>
    </location>
</feature>
<feature type="region of interest" description="Disordered" evidence="3">
    <location>
        <begin position="144"/>
        <end position="323"/>
    </location>
</feature>
<dbReference type="InterPro" id="IPR023780">
    <property type="entry name" value="Chromo_domain"/>
</dbReference>
<dbReference type="EMBL" id="OU895877">
    <property type="protein sequence ID" value="CAG9799049.1"/>
    <property type="molecule type" value="Genomic_DNA"/>
</dbReference>
<sequence length="395" mass="46747">MGDEIYYVEKILNRKVVNGKPYYFIKWEGYTESDNTWEPAENLDKTLIEIFEVKHYGINRVEQGTFDTDDSNDELMVPLKEKQTEKSEEDVFKKPEPKFLTDKQASEIVVKIESSLANMDHKESHYRNHPSINNDRFHANIKKENKLHSSENQERIKLSEKKDKKNQLSEIKDVHDKKYHSSESKERKNSYEKKHHLSDHKDRKESYEKKHSSSDKKDRNDSYDKRDKKHYSSENKDRKELHGKDHHSSEKKNRNDLYEKKHHSSESKELKGKKESTTNKADLCKRGLSGYKSGPAKTKEELNKPGPSGYKAGKDAKEKKVRRDDVKVKRLDKTKKSKNKLILDHILGFTDVDNQLHCLLQFKNNVVRRLPHKTVREKFPQGLIDYYEKHMTWSY</sequence>
<reference evidence="5" key="2">
    <citation type="submission" date="2022-10" db="EMBL/GenBank/DDBJ databases">
        <authorList>
            <consortium name="ENA_rothamsted_submissions"/>
            <consortium name="culmorum"/>
            <person name="King R."/>
        </authorList>
    </citation>
    <scope>NUCLEOTIDE SEQUENCE</scope>
</reference>
<keyword evidence="2" id="KW-0539">Nucleus</keyword>
<dbReference type="PROSITE" id="PS00598">
    <property type="entry name" value="CHROMO_1"/>
    <property type="match status" value="1"/>
</dbReference>
<evidence type="ECO:0000259" key="4">
    <source>
        <dbReference type="PROSITE" id="PS50013"/>
    </source>
</evidence>
<dbReference type="SUPFAM" id="SSF54160">
    <property type="entry name" value="Chromo domain-like"/>
    <property type="match status" value="2"/>
</dbReference>
<gene>
    <name evidence="5" type="ORF">CHIRRI_LOCUS2024</name>
</gene>
<accession>A0A9N9RJ45</accession>
<evidence type="ECO:0000313" key="5">
    <source>
        <dbReference type="EMBL" id="CAG9799049.1"/>
    </source>
</evidence>